<dbReference type="SUPFAM" id="SSF81665">
    <property type="entry name" value="Calcium ATPase, transmembrane domain M"/>
    <property type="match status" value="1"/>
</dbReference>
<gene>
    <name evidence="5" type="ORF">LWI28_009757</name>
</gene>
<evidence type="ECO:0000313" key="6">
    <source>
        <dbReference type="Proteomes" id="UP001064489"/>
    </source>
</evidence>
<dbReference type="Gene3D" id="2.70.150.10">
    <property type="entry name" value="Calcium-transporting ATPase, cytoplasmic transduction domain A"/>
    <property type="match status" value="1"/>
</dbReference>
<feature type="transmembrane region" description="Helical" evidence="3">
    <location>
        <begin position="266"/>
        <end position="284"/>
    </location>
</feature>
<protein>
    <recommendedName>
        <fullName evidence="4">P-type ATPase A domain-containing protein</fullName>
    </recommendedName>
</protein>
<sequence>MFHSNTNGEGFDTDGSTLAAGLLTSAAILSDDPGYQWRRGITAYITACIAASRFISFKETTYYYEINNSFSSRSSRDEETSSSSCDRVSESPVNLSTLSQVSIDIPSDNEAEEKNEDEQLLLRKKAAQIVEERDQISLVINMSTDNEAEEKNEEQLLLRNKAAQIVEERDQISLVINRSSDNEVEENNGEQPRLRNEVAQIVKERDLISLKDFGGVEKVASIFDSHLESGIRSSIQEPEVRNSYRDSNPIHTKEFVFSLLKAGNNYTIFLLVVSAGLSFGTEIMEEGPKYGWHDGVVILAAVSMLIAFPSVANFLRTRKLEKERNKLNVKVVRRQEQDITISNLVPGDVVCLKKGDLVPADGLVVNSDGLELDGVLNSKIDHDRNPFLFFGSKVKEGHGKMLATSVGDQTELAELLSSAIQDPIEKTLLEDQIEKINTYVENLSLLVSIFIASVAFIRLLCRRHVGVVDNELPELKGKVSVDMLMKIFEKIVLKPHGKASILASALTVVVIAIQHGMPFVITISLSFWNSKMVKNQAGPQNFSACATMGIVTVMCIDVTGGLVCKDLEVNKFWIGGKDLKDDTDSEIDPPEPQIKTAVKAFKKAGVRIKLVSEEELPATLFSRRRPQPYLLSIGIPFSVFIFFTVSYNYNPFIGKTLR</sequence>
<dbReference type="PANTHER" id="PTHR24093:SF454">
    <property type="entry name" value="CATION-TRANSPORTING P-TYPE ATPASE C-TERMINAL DOMAIN-CONTAINING PROTEIN"/>
    <property type="match status" value="1"/>
</dbReference>
<feature type="domain" description="P-type ATPase A" evidence="4">
    <location>
        <begin position="329"/>
        <end position="417"/>
    </location>
</feature>
<dbReference type="GO" id="GO:0005388">
    <property type="term" value="F:P-type calcium transporter activity"/>
    <property type="evidence" value="ECO:0007669"/>
    <property type="project" value="TreeGrafter"/>
</dbReference>
<feature type="transmembrane region" description="Helical" evidence="3">
    <location>
        <begin position="629"/>
        <end position="649"/>
    </location>
</feature>
<keyword evidence="3" id="KW-0472">Membrane</keyword>
<dbReference type="PANTHER" id="PTHR24093">
    <property type="entry name" value="CATION TRANSPORTING ATPASE"/>
    <property type="match status" value="1"/>
</dbReference>
<feature type="compositionally biased region" description="Acidic residues" evidence="2">
    <location>
        <begin position="107"/>
        <end position="118"/>
    </location>
</feature>
<dbReference type="Gene3D" id="1.20.1110.10">
    <property type="entry name" value="Calcium-transporting ATPase, transmembrane domain"/>
    <property type="match status" value="1"/>
</dbReference>
<dbReference type="Gene3D" id="3.40.50.1000">
    <property type="entry name" value="HAD superfamily/HAD-like"/>
    <property type="match status" value="1"/>
</dbReference>
<dbReference type="AlphaFoldDB" id="A0AAD5IV33"/>
<accession>A0AAD5IV33</accession>
<keyword evidence="1" id="KW-0460">Magnesium</keyword>
<dbReference type="InterPro" id="IPR023214">
    <property type="entry name" value="HAD_sf"/>
</dbReference>
<reference evidence="5" key="2">
    <citation type="submission" date="2023-02" db="EMBL/GenBank/DDBJ databases">
        <authorList>
            <person name="Swenson N.G."/>
            <person name="Wegrzyn J.L."/>
            <person name="Mcevoy S.L."/>
        </authorList>
    </citation>
    <scope>NUCLEOTIDE SEQUENCE</scope>
    <source>
        <strain evidence="5">91603</strain>
        <tissue evidence="5">Leaf</tissue>
    </source>
</reference>
<dbReference type="Proteomes" id="UP001064489">
    <property type="component" value="Chromosome 5"/>
</dbReference>
<comment type="caution">
    <text evidence="5">The sequence shown here is derived from an EMBL/GenBank/DDBJ whole genome shotgun (WGS) entry which is preliminary data.</text>
</comment>
<dbReference type="Pfam" id="PF00122">
    <property type="entry name" value="E1-E2_ATPase"/>
    <property type="match status" value="1"/>
</dbReference>
<evidence type="ECO:0000259" key="4">
    <source>
        <dbReference type="Pfam" id="PF00122"/>
    </source>
</evidence>
<dbReference type="InterPro" id="IPR059000">
    <property type="entry name" value="ATPase_P-type_domA"/>
</dbReference>
<organism evidence="5 6">
    <name type="scientific">Acer negundo</name>
    <name type="common">Box elder</name>
    <dbReference type="NCBI Taxonomy" id="4023"/>
    <lineage>
        <taxon>Eukaryota</taxon>
        <taxon>Viridiplantae</taxon>
        <taxon>Streptophyta</taxon>
        <taxon>Embryophyta</taxon>
        <taxon>Tracheophyta</taxon>
        <taxon>Spermatophyta</taxon>
        <taxon>Magnoliopsida</taxon>
        <taxon>eudicotyledons</taxon>
        <taxon>Gunneridae</taxon>
        <taxon>Pentapetalae</taxon>
        <taxon>rosids</taxon>
        <taxon>malvids</taxon>
        <taxon>Sapindales</taxon>
        <taxon>Sapindaceae</taxon>
        <taxon>Hippocastanoideae</taxon>
        <taxon>Acereae</taxon>
        <taxon>Acer</taxon>
    </lineage>
</organism>
<reference evidence="5" key="1">
    <citation type="journal article" date="2022" name="Plant J.">
        <title>Strategies of tolerance reflected in two North American maple genomes.</title>
        <authorList>
            <person name="McEvoy S.L."/>
            <person name="Sezen U.U."/>
            <person name="Trouern-Trend A."/>
            <person name="McMahon S.M."/>
            <person name="Schaberg P.G."/>
            <person name="Yang J."/>
            <person name="Wegrzyn J.L."/>
            <person name="Swenson N.G."/>
        </authorList>
    </citation>
    <scope>NUCLEOTIDE SEQUENCE</scope>
    <source>
        <strain evidence="5">91603</strain>
    </source>
</reference>
<dbReference type="SUPFAM" id="SSF81653">
    <property type="entry name" value="Calcium ATPase, transduction domain A"/>
    <property type="match status" value="1"/>
</dbReference>
<evidence type="ECO:0000256" key="2">
    <source>
        <dbReference type="SAM" id="MobiDB-lite"/>
    </source>
</evidence>
<evidence type="ECO:0000313" key="5">
    <source>
        <dbReference type="EMBL" id="KAI9177001.1"/>
    </source>
</evidence>
<evidence type="ECO:0000256" key="3">
    <source>
        <dbReference type="SAM" id="Phobius"/>
    </source>
</evidence>
<keyword evidence="3" id="KW-1133">Transmembrane helix</keyword>
<feature type="region of interest" description="Disordered" evidence="2">
    <location>
        <begin position="99"/>
        <end position="118"/>
    </location>
</feature>
<dbReference type="GO" id="GO:0005886">
    <property type="term" value="C:plasma membrane"/>
    <property type="evidence" value="ECO:0007669"/>
    <property type="project" value="TreeGrafter"/>
</dbReference>
<dbReference type="EMBL" id="JAJSOW010000102">
    <property type="protein sequence ID" value="KAI9177001.1"/>
    <property type="molecule type" value="Genomic_DNA"/>
</dbReference>
<feature type="transmembrane region" description="Helical" evidence="3">
    <location>
        <begin position="443"/>
        <end position="460"/>
    </location>
</feature>
<dbReference type="GO" id="GO:0000166">
    <property type="term" value="F:nucleotide binding"/>
    <property type="evidence" value="ECO:0007669"/>
    <property type="project" value="InterPro"/>
</dbReference>
<name>A0AAD5IV33_ACENE</name>
<keyword evidence="3" id="KW-0812">Transmembrane</keyword>
<dbReference type="InterPro" id="IPR008250">
    <property type="entry name" value="ATPase_P-typ_transduc_dom_A_sf"/>
</dbReference>
<evidence type="ECO:0000256" key="1">
    <source>
        <dbReference type="ARBA" id="ARBA00022842"/>
    </source>
</evidence>
<proteinExistence type="predicted"/>
<feature type="transmembrane region" description="Helical" evidence="3">
    <location>
        <begin position="501"/>
        <end position="528"/>
    </location>
</feature>
<keyword evidence="6" id="KW-1185">Reference proteome</keyword>
<dbReference type="InterPro" id="IPR023298">
    <property type="entry name" value="ATPase_P-typ_TM_dom_sf"/>
</dbReference>
<feature type="transmembrane region" description="Helical" evidence="3">
    <location>
        <begin position="296"/>
        <end position="315"/>
    </location>
</feature>
<dbReference type="InterPro" id="IPR023299">
    <property type="entry name" value="ATPase_P-typ_cyto_dom_N"/>
</dbReference>
<feature type="region of interest" description="Disordered" evidence="2">
    <location>
        <begin position="72"/>
        <end position="93"/>
    </location>
</feature>
<dbReference type="Gene3D" id="3.40.1110.10">
    <property type="entry name" value="Calcium-transporting ATPase, cytoplasmic domain N"/>
    <property type="match status" value="1"/>
</dbReference>